<comment type="caution">
    <text evidence="2">The sequence shown here is derived from an EMBL/GenBank/DDBJ whole genome shotgun (WGS) entry which is preliminary data.</text>
</comment>
<dbReference type="InterPro" id="IPR058965">
    <property type="entry name" value="SOI/HabA-like"/>
</dbReference>
<feature type="transmembrane region" description="Helical" evidence="1">
    <location>
        <begin position="125"/>
        <end position="153"/>
    </location>
</feature>
<dbReference type="STRING" id="247633.GP2143_03498"/>
<dbReference type="eggNOG" id="ENOG5031HRS">
    <property type="taxonomic scope" value="Bacteria"/>
</dbReference>
<proteinExistence type="predicted"/>
<evidence type="ECO:0000256" key="1">
    <source>
        <dbReference type="SAM" id="Phobius"/>
    </source>
</evidence>
<evidence type="ECO:0000313" key="2">
    <source>
        <dbReference type="EMBL" id="EAW31154.1"/>
    </source>
</evidence>
<keyword evidence="1" id="KW-0472">Membrane</keyword>
<keyword evidence="3" id="KW-1185">Reference proteome</keyword>
<feature type="transmembrane region" description="Helical" evidence="1">
    <location>
        <begin position="12"/>
        <end position="34"/>
    </location>
</feature>
<dbReference type="AlphaFoldDB" id="A0YD51"/>
<feature type="transmembrane region" description="Helical" evidence="1">
    <location>
        <begin position="86"/>
        <end position="105"/>
    </location>
</feature>
<dbReference type="EMBL" id="AAVT01000004">
    <property type="protein sequence ID" value="EAW31154.1"/>
    <property type="molecule type" value="Genomic_DNA"/>
</dbReference>
<accession>A0YD51</accession>
<organism evidence="2 3">
    <name type="scientific">marine gamma proteobacterium HTCC2143</name>
    <dbReference type="NCBI Taxonomy" id="247633"/>
    <lineage>
        <taxon>Bacteria</taxon>
        <taxon>Pseudomonadati</taxon>
        <taxon>Pseudomonadota</taxon>
        <taxon>Gammaproteobacteria</taxon>
        <taxon>Cellvibrionales</taxon>
        <taxon>Spongiibacteraceae</taxon>
        <taxon>BD1-7 clade</taxon>
    </lineage>
</organism>
<reference evidence="2 3" key="1">
    <citation type="journal article" date="2010" name="J. Bacteriol.">
        <title>Genome sequence of the oligotrophic marine Gammaproteobacterium HTCC2143, isolated from the Oregon Coast.</title>
        <authorList>
            <person name="Oh H.M."/>
            <person name="Kang I."/>
            <person name="Ferriera S."/>
            <person name="Giovannoni S.J."/>
            <person name="Cho J.C."/>
        </authorList>
    </citation>
    <scope>NUCLEOTIDE SEQUENCE [LARGE SCALE GENOMIC DNA]</scope>
    <source>
        <strain evidence="2 3">HTCC2143</strain>
    </source>
</reference>
<evidence type="ECO:0000313" key="3">
    <source>
        <dbReference type="Proteomes" id="UP000004931"/>
    </source>
</evidence>
<dbReference type="OrthoDB" id="5739128at2"/>
<sequence length="156" mass="16637">MEKYQKLMIANAFLIIMISMLAGFMLAFGLIGGLEVYPGKIVEMPYYGSADGWARAHAGGLTNGLLIIGVALALPLISLSERMCKINVYGFIFIGWANTVFYWFGNAAASRALSFGDNPLGASNIMGAIGFGAAFAGALLIIWLLTYAALALLKSR</sequence>
<name>A0YD51_9GAMM</name>
<protein>
    <recommendedName>
        <fullName evidence="4">Isomerase</fullName>
    </recommendedName>
</protein>
<dbReference type="Proteomes" id="UP000004931">
    <property type="component" value="Unassembled WGS sequence"/>
</dbReference>
<feature type="transmembrane region" description="Helical" evidence="1">
    <location>
        <begin position="54"/>
        <end position="74"/>
    </location>
</feature>
<evidence type="ECO:0008006" key="4">
    <source>
        <dbReference type="Google" id="ProtNLM"/>
    </source>
</evidence>
<dbReference type="Pfam" id="PF26512">
    <property type="entry name" value="SOI"/>
    <property type="match status" value="1"/>
</dbReference>
<keyword evidence="1" id="KW-1133">Transmembrane helix</keyword>
<gene>
    <name evidence="2" type="ORF">GP2143_03498</name>
</gene>
<keyword evidence="1" id="KW-0812">Transmembrane</keyword>